<comment type="caution">
    <text evidence="1">The sequence shown here is derived from an EMBL/GenBank/DDBJ whole genome shotgun (WGS) entry which is preliminary data.</text>
</comment>
<keyword evidence="2" id="KW-1185">Reference proteome</keyword>
<reference evidence="1 2" key="1">
    <citation type="submission" date="2017-11" db="EMBL/GenBank/DDBJ databases">
        <title>Isolation and Characterization of Family Methanocellaceae Species from Potential Methane Hydrate Area Offshore Southwestern Taiwan.</title>
        <authorList>
            <person name="Zhang W.-L."/>
            <person name="Chen W.-C."/>
            <person name="Lai M.-C."/>
            <person name="Chen S.-C."/>
        </authorList>
    </citation>
    <scope>NUCLEOTIDE SEQUENCE [LARGE SCALE GENOMIC DNA]</scope>
    <source>
        <strain evidence="1 2">CWC-04</strain>
    </source>
</reference>
<organism evidence="1 2">
    <name type="scientific">Methanooceanicella nereidis</name>
    <dbReference type="NCBI Taxonomy" id="2052831"/>
    <lineage>
        <taxon>Archaea</taxon>
        <taxon>Methanobacteriati</taxon>
        <taxon>Methanobacteriota</taxon>
        <taxon>Stenosarchaea group</taxon>
        <taxon>Methanomicrobia</taxon>
        <taxon>Methanocellales</taxon>
        <taxon>Methanocellaceae</taxon>
        <taxon>Methanooceanicella</taxon>
    </lineage>
</organism>
<dbReference type="Proteomes" id="UP001320159">
    <property type="component" value="Unassembled WGS sequence"/>
</dbReference>
<protein>
    <submittedName>
        <fullName evidence="1">Uncharacterized protein</fullName>
    </submittedName>
</protein>
<name>A0AAP2RED2_9EURY</name>
<sequence>MEVALSHPLEAYFCETKNGNIPDEKAKDTLKSLVNDDRLIKDVCSIFNEYNNVDTVCYAVGKLYDVNGESYGCITILSEDVFALIGKEDLEQSQERFNHILIGSYLEYKKYGKDLGQEVFETWDEYVDIIMSKNFLSLYENGVRAKLIHNTSIANTSMPVVVFILYQNYDVIYG</sequence>
<proteinExistence type="predicted"/>
<gene>
    <name evidence="1" type="ORF">CUJ83_12505</name>
</gene>
<dbReference type="EMBL" id="PGCK01000011">
    <property type="protein sequence ID" value="MCD1295818.1"/>
    <property type="molecule type" value="Genomic_DNA"/>
</dbReference>
<dbReference type="AlphaFoldDB" id="A0AAP2RED2"/>
<evidence type="ECO:0000313" key="2">
    <source>
        <dbReference type="Proteomes" id="UP001320159"/>
    </source>
</evidence>
<accession>A0AAP2RED2</accession>
<evidence type="ECO:0000313" key="1">
    <source>
        <dbReference type="EMBL" id="MCD1295818.1"/>
    </source>
</evidence>